<keyword evidence="3" id="KW-1185">Reference proteome</keyword>
<dbReference type="EMBL" id="KZ451987">
    <property type="protein sequence ID" value="PKA53980.1"/>
    <property type="molecule type" value="Genomic_DNA"/>
</dbReference>
<sequence>MAQRPLMLKEHLELDSKLESFRLNQQPQAAGATVRSLLQKELLGDPGGSVAGLFRSRPNGTLTRLSAVIRAVRMLRFGHGGSIQARHLRRSSSQNLKRQGYFWGRGRRSCDADVSKKRRKVLLKEFVRLRAFDNKPADMASIVRSSLNFSSSSDGGGGLFIDGKQESTPGSTNGVGVSGEIFLPSAGSGSREPKEICHKEIESSSEEGKEQLSPVSVMDFPFQAEEEEDDVAHPLNRCISRTEHQSLMKIRRFASHAELDAVDPSQLLTCGDDCAEPTDHAARGEDEAEDEEPTLRTAASMLVGRLAGGETIPKIAEKLLHDFFAEGLSMDEHRRCRRMTKNGGSVEEELLRVATGRLAGDGEIAADVDMKVAALREMERRGGWSSFEEEGEAVAEDVAGGLLTWLMEELVND</sequence>
<reference evidence="2 3" key="1">
    <citation type="journal article" date="2017" name="Nature">
        <title>The Apostasia genome and the evolution of orchids.</title>
        <authorList>
            <person name="Zhang G.Q."/>
            <person name="Liu K.W."/>
            <person name="Li Z."/>
            <person name="Lohaus R."/>
            <person name="Hsiao Y.Y."/>
            <person name="Niu S.C."/>
            <person name="Wang J.Y."/>
            <person name="Lin Y.C."/>
            <person name="Xu Q."/>
            <person name="Chen L.J."/>
            <person name="Yoshida K."/>
            <person name="Fujiwara S."/>
            <person name="Wang Z.W."/>
            <person name="Zhang Y.Q."/>
            <person name="Mitsuda N."/>
            <person name="Wang M."/>
            <person name="Liu G.H."/>
            <person name="Pecoraro L."/>
            <person name="Huang H.X."/>
            <person name="Xiao X.J."/>
            <person name="Lin M."/>
            <person name="Wu X.Y."/>
            <person name="Wu W.L."/>
            <person name="Chen Y.Y."/>
            <person name="Chang S.B."/>
            <person name="Sakamoto S."/>
            <person name="Ohme-Takagi M."/>
            <person name="Yagi M."/>
            <person name="Zeng S.J."/>
            <person name="Shen C.Y."/>
            <person name="Yeh C.M."/>
            <person name="Luo Y.B."/>
            <person name="Tsai W.C."/>
            <person name="Van de Peer Y."/>
            <person name="Liu Z.J."/>
        </authorList>
    </citation>
    <scope>NUCLEOTIDE SEQUENCE [LARGE SCALE GENOMIC DNA]</scope>
    <source>
        <strain evidence="3">cv. Shenzhen</strain>
        <tissue evidence="2">Stem</tissue>
    </source>
</reference>
<gene>
    <name evidence="2" type="ORF">AXF42_Ash016145</name>
</gene>
<dbReference type="PANTHER" id="PTHR33623:SF4">
    <property type="entry name" value="DUF4378 DOMAIN-CONTAINING PROTEIN"/>
    <property type="match status" value="1"/>
</dbReference>
<evidence type="ECO:0008006" key="4">
    <source>
        <dbReference type="Google" id="ProtNLM"/>
    </source>
</evidence>
<dbReference type="PANTHER" id="PTHR33623">
    <property type="entry name" value="OS04G0572500 PROTEIN"/>
    <property type="match status" value="1"/>
</dbReference>
<dbReference type="AlphaFoldDB" id="A0A2I0AEK6"/>
<feature type="region of interest" description="Disordered" evidence="1">
    <location>
        <begin position="274"/>
        <end position="293"/>
    </location>
</feature>
<organism evidence="2 3">
    <name type="scientific">Apostasia shenzhenica</name>
    <dbReference type="NCBI Taxonomy" id="1088818"/>
    <lineage>
        <taxon>Eukaryota</taxon>
        <taxon>Viridiplantae</taxon>
        <taxon>Streptophyta</taxon>
        <taxon>Embryophyta</taxon>
        <taxon>Tracheophyta</taxon>
        <taxon>Spermatophyta</taxon>
        <taxon>Magnoliopsida</taxon>
        <taxon>Liliopsida</taxon>
        <taxon>Asparagales</taxon>
        <taxon>Orchidaceae</taxon>
        <taxon>Apostasioideae</taxon>
        <taxon>Apostasia</taxon>
    </lineage>
</organism>
<dbReference type="OrthoDB" id="668456at2759"/>
<evidence type="ECO:0000313" key="2">
    <source>
        <dbReference type="EMBL" id="PKA53980.1"/>
    </source>
</evidence>
<protein>
    <recommendedName>
        <fullName evidence="4">DUF4378 domain-containing protein</fullName>
    </recommendedName>
</protein>
<dbReference type="Proteomes" id="UP000236161">
    <property type="component" value="Unassembled WGS sequence"/>
</dbReference>
<evidence type="ECO:0000313" key="3">
    <source>
        <dbReference type="Proteomes" id="UP000236161"/>
    </source>
</evidence>
<accession>A0A2I0AEK6</accession>
<proteinExistence type="predicted"/>
<name>A0A2I0AEK6_9ASPA</name>
<feature type="compositionally biased region" description="Polar residues" evidence="1">
    <location>
        <begin position="166"/>
        <end position="175"/>
    </location>
</feature>
<feature type="region of interest" description="Disordered" evidence="1">
    <location>
        <begin position="158"/>
        <end position="194"/>
    </location>
</feature>
<evidence type="ECO:0000256" key="1">
    <source>
        <dbReference type="SAM" id="MobiDB-lite"/>
    </source>
</evidence>